<dbReference type="EMBL" id="JAVRHY010000006">
    <property type="protein sequence ID" value="MDT0618585.1"/>
    <property type="molecule type" value="Genomic_DNA"/>
</dbReference>
<name>A0ABU3B941_9GAMM</name>
<keyword evidence="2" id="KW-0472">Membrane</keyword>
<feature type="transmembrane region" description="Helical" evidence="2">
    <location>
        <begin position="213"/>
        <end position="236"/>
    </location>
</feature>
<gene>
    <name evidence="3" type="ORF">RM531_08845</name>
</gene>
<feature type="transmembrane region" description="Helical" evidence="2">
    <location>
        <begin position="242"/>
        <end position="260"/>
    </location>
</feature>
<evidence type="ECO:0000256" key="1">
    <source>
        <dbReference type="SAM" id="MobiDB-lite"/>
    </source>
</evidence>
<sequence>MQAHSGEATSSETAPDGGYKGSEKGAENPVDAYWAVVSDVLKSMHRPGRERWPQCLAMALCDQASDGRWVKELDGRELYVAGYELRNGRRMPDSYEVDYGSEFAGRVRRYWKTLSEGSWWQEAKAVAEERLADAGIPAEVALARYDAGAGGSGNAVVYGLAIRARSNAHDTPKASSPKLADNEVRYEVSRLPEMPRLGRFLGNLRLAGMSGAFFYLTVSLIVAVSIVVAYAAVITASDKEGLRPWVTTMVVLVFSGWILWRSVGAFVSVQRLGVVVAPAWMRTRIDHPTLLLEFKYDPQRRVDQWGYEVKRLRLSAYEGRCKLCGGELEIREGSRWRHPGRLVGTCRNAPREHLYSFDPVLRVGRRLHD</sequence>
<keyword evidence="2" id="KW-1133">Transmembrane helix</keyword>
<evidence type="ECO:0000256" key="2">
    <source>
        <dbReference type="SAM" id="Phobius"/>
    </source>
</evidence>
<reference evidence="3 4" key="1">
    <citation type="submission" date="2023-09" db="EMBL/GenBank/DDBJ databases">
        <authorList>
            <person name="Rey-Velasco X."/>
        </authorList>
    </citation>
    <scope>NUCLEOTIDE SEQUENCE [LARGE SCALE GENOMIC DNA]</scope>
    <source>
        <strain evidence="3 4">P385</strain>
    </source>
</reference>
<organism evidence="3 4">
    <name type="scientific">Spectribacter acetivorans</name>
    <dbReference type="NCBI Taxonomy" id="3075603"/>
    <lineage>
        <taxon>Bacteria</taxon>
        <taxon>Pseudomonadati</taxon>
        <taxon>Pseudomonadota</taxon>
        <taxon>Gammaproteobacteria</taxon>
        <taxon>Salinisphaerales</taxon>
        <taxon>Salinisphaeraceae</taxon>
        <taxon>Spectribacter</taxon>
    </lineage>
</organism>
<keyword evidence="2" id="KW-0812">Transmembrane</keyword>
<feature type="region of interest" description="Disordered" evidence="1">
    <location>
        <begin position="1"/>
        <end position="25"/>
    </location>
</feature>
<proteinExistence type="predicted"/>
<dbReference type="Proteomes" id="UP001259982">
    <property type="component" value="Unassembled WGS sequence"/>
</dbReference>
<evidence type="ECO:0000313" key="3">
    <source>
        <dbReference type="EMBL" id="MDT0618585.1"/>
    </source>
</evidence>
<keyword evidence="4" id="KW-1185">Reference proteome</keyword>
<evidence type="ECO:0000313" key="4">
    <source>
        <dbReference type="Proteomes" id="UP001259982"/>
    </source>
</evidence>
<dbReference type="RefSeq" id="WP_311658728.1">
    <property type="nucleotide sequence ID" value="NZ_JAVRHY010000006.1"/>
</dbReference>
<comment type="caution">
    <text evidence="3">The sequence shown here is derived from an EMBL/GenBank/DDBJ whole genome shotgun (WGS) entry which is preliminary data.</text>
</comment>
<accession>A0ABU3B941</accession>
<protein>
    <submittedName>
        <fullName evidence="3">Uncharacterized protein</fullName>
    </submittedName>
</protein>